<keyword evidence="6" id="KW-1185">Reference proteome</keyword>
<dbReference type="EMBL" id="CP126653">
    <property type="protein sequence ID" value="WJZ89653.1"/>
    <property type="molecule type" value="Genomic_DNA"/>
</dbReference>
<evidence type="ECO:0000256" key="2">
    <source>
        <dbReference type="ARBA" id="ARBA00022448"/>
    </source>
</evidence>
<dbReference type="Gene3D" id="3.40.50.300">
    <property type="entry name" value="P-loop containing nucleotide triphosphate hydrolases"/>
    <property type="match status" value="1"/>
</dbReference>
<evidence type="ECO:0000256" key="3">
    <source>
        <dbReference type="SAM" id="MobiDB-lite"/>
    </source>
</evidence>
<reference evidence="5 6" key="1">
    <citation type="journal article" date="2023" name="Hortic Res">
        <title>The complete reference genome for grapevine (Vitis vinifera L.) genetics and breeding.</title>
        <authorList>
            <person name="Shi X."/>
            <person name="Cao S."/>
            <person name="Wang X."/>
            <person name="Huang S."/>
            <person name="Wang Y."/>
            <person name="Liu Z."/>
            <person name="Liu W."/>
            <person name="Leng X."/>
            <person name="Peng Y."/>
            <person name="Wang N."/>
            <person name="Wang Y."/>
            <person name="Ma Z."/>
            <person name="Xu X."/>
            <person name="Zhang F."/>
            <person name="Xue H."/>
            <person name="Zhong H."/>
            <person name="Wang Y."/>
            <person name="Zhang K."/>
            <person name="Velt A."/>
            <person name="Avia K."/>
            <person name="Holtgrawe D."/>
            <person name="Grimplet J."/>
            <person name="Matus J.T."/>
            <person name="Ware D."/>
            <person name="Wu X."/>
            <person name="Wang H."/>
            <person name="Liu C."/>
            <person name="Fang Y."/>
            <person name="Rustenholz C."/>
            <person name="Cheng Z."/>
            <person name="Xiao H."/>
            <person name="Zhou Y."/>
        </authorList>
    </citation>
    <scope>NUCLEOTIDE SEQUENCE [LARGE SCALE GENOMIC DNA]</scope>
    <source>
        <strain evidence="6">cv. Pinot noir / PN40024</strain>
        <tissue evidence="5">Leaf</tissue>
    </source>
</reference>
<protein>
    <recommendedName>
        <fullName evidence="4">ABC transporter domain-containing protein</fullName>
    </recommendedName>
</protein>
<organism evidence="5 6">
    <name type="scientific">Vitis vinifera</name>
    <name type="common">Grape</name>
    <dbReference type="NCBI Taxonomy" id="29760"/>
    <lineage>
        <taxon>Eukaryota</taxon>
        <taxon>Viridiplantae</taxon>
        <taxon>Streptophyta</taxon>
        <taxon>Embryophyta</taxon>
        <taxon>Tracheophyta</taxon>
        <taxon>Spermatophyta</taxon>
        <taxon>Magnoliopsida</taxon>
        <taxon>eudicotyledons</taxon>
        <taxon>Gunneridae</taxon>
        <taxon>Pentapetalae</taxon>
        <taxon>rosids</taxon>
        <taxon>Vitales</taxon>
        <taxon>Vitaceae</taxon>
        <taxon>Viteae</taxon>
        <taxon>Vitis</taxon>
    </lineage>
</organism>
<dbReference type="InterPro" id="IPR003439">
    <property type="entry name" value="ABC_transporter-like_ATP-bd"/>
</dbReference>
<evidence type="ECO:0000313" key="5">
    <source>
        <dbReference type="EMBL" id="WJZ89653.1"/>
    </source>
</evidence>
<dbReference type="Pfam" id="PF00005">
    <property type="entry name" value="ABC_tran"/>
    <property type="match status" value="1"/>
</dbReference>
<feature type="region of interest" description="Disordered" evidence="3">
    <location>
        <begin position="158"/>
        <end position="187"/>
    </location>
</feature>
<dbReference type="InterPro" id="IPR052215">
    <property type="entry name" value="Plant_ABCG"/>
</dbReference>
<evidence type="ECO:0000256" key="1">
    <source>
        <dbReference type="ARBA" id="ARBA00005814"/>
    </source>
</evidence>
<keyword evidence="2" id="KW-0813">Transport</keyword>
<feature type="domain" description="ABC transporter" evidence="4">
    <location>
        <begin position="102"/>
        <end position="156"/>
    </location>
</feature>
<gene>
    <name evidence="5" type="ORF">VitviT2T_008856</name>
</gene>
<feature type="compositionally biased region" description="Basic and acidic residues" evidence="3">
    <location>
        <begin position="167"/>
        <end position="179"/>
    </location>
</feature>
<accession>A0ABY9C320</accession>
<evidence type="ECO:0000259" key="4">
    <source>
        <dbReference type="Pfam" id="PF00005"/>
    </source>
</evidence>
<dbReference type="SUPFAM" id="SSF52540">
    <property type="entry name" value="P-loop containing nucleoside triphosphate hydrolases"/>
    <property type="match status" value="1"/>
</dbReference>
<sequence length="195" mass="21422">MIGASEWRFLKCLNQLVQNFSSLIETEFKVVVGPLWQTFVLSLRVYELSLVGGADDPYEEGITLRIKVYRVKHKQVFEAQDVNGVRSQPWLLGSMGEHSLMLHGVTGYAEPGRIMAVVGPSGFGKSTLLDSLVGRLSRNVIMATGKLALLQHATEGEPSIRAASESKNNEKIEAEEAKISEGSQAEFDEAIDITL</sequence>
<dbReference type="PANTHER" id="PTHR48042:SF18">
    <property type="entry name" value="ABC TRANSPORTER G FAMILY MEMBER 12"/>
    <property type="match status" value="1"/>
</dbReference>
<dbReference type="InterPro" id="IPR027417">
    <property type="entry name" value="P-loop_NTPase"/>
</dbReference>
<proteinExistence type="inferred from homology"/>
<evidence type="ECO:0000313" key="6">
    <source>
        <dbReference type="Proteomes" id="UP001227230"/>
    </source>
</evidence>
<dbReference type="PANTHER" id="PTHR48042">
    <property type="entry name" value="ABC TRANSPORTER G FAMILY MEMBER 11"/>
    <property type="match status" value="1"/>
</dbReference>
<name>A0ABY9C320_VITVI</name>
<comment type="similarity">
    <text evidence="1">Belongs to the ABC transporter superfamily. ABCG family. Eye pigment precursor importer (TC 3.A.1.204) subfamily.</text>
</comment>
<dbReference type="Proteomes" id="UP001227230">
    <property type="component" value="Chromosome 6"/>
</dbReference>